<dbReference type="AlphaFoldDB" id="A0A2N9JD89"/>
<feature type="signal peptide" evidence="1">
    <location>
        <begin position="1"/>
        <end position="23"/>
    </location>
</feature>
<dbReference type="InterPro" id="IPR001763">
    <property type="entry name" value="Rhodanese-like_dom"/>
</dbReference>
<dbReference type="PANTHER" id="PTHR43031">
    <property type="entry name" value="FAD-DEPENDENT OXIDOREDUCTASE"/>
    <property type="match status" value="1"/>
</dbReference>
<proteinExistence type="predicted"/>
<dbReference type="CDD" id="cd00158">
    <property type="entry name" value="RHOD"/>
    <property type="match status" value="1"/>
</dbReference>
<dbReference type="PANTHER" id="PTHR43031:SF1">
    <property type="entry name" value="PYRIDINE NUCLEOTIDE-DISULPHIDE OXIDOREDUCTASE"/>
    <property type="match status" value="1"/>
</dbReference>
<dbReference type="InterPro" id="IPR050229">
    <property type="entry name" value="GlpE_sulfurtransferase"/>
</dbReference>
<dbReference type="PROSITE" id="PS50206">
    <property type="entry name" value="RHODANESE_3"/>
    <property type="match status" value="1"/>
</dbReference>
<name>A0A2N9JD89_9ACTN</name>
<gene>
    <name evidence="3" type="ORF">MPLG2_0453</name>
</gene>
<reference evidence="3 4" key="1">
    <citation type="submission" date="2018-02" db="EMBL/GenBank/DDBJ databases">
        <authorList>
            <person name="Cohen D.B."/>
            <person name="Kent A.D."/>
        </authorList>
    </citation>
    <scope>NUCLEOTIDE SEQUENCE [LARGE SCALE GENOMIC DNA]</scope>
    <source>
        <strain evidence="3">1</strain>
    </source>
</reference>
<dbReference type="SMART" id="SM00450">
    <property type="entry name" value="RHOD"/>
    <property type="match status" value="1"/>
</dbReference>
<dbReference type="OrthoDB" id="9800872at2"/>
<evidence type="ECO:0000313" key="3">
    <source>
        <dbReference type="EMBL" id="SPD85489.1"/>
    </source>
</evidence>
<sequence>MKRAGLAAALVAAAVLLTGCSGAAVSTTAGPTATATPAAGASLSPSDFAAAAKLPNTVLLDVRTPAEFAAGHLAGAVNLDVESADFARSAAGLDPTRSYAIYCRSGNRSKAAMAALNQTGFSHLFDLAGGIGAWQSAGGEVVTN</sequence>
<evidence type="ECO:0000313" key="4">
    <source>
        <dbReference type="Proteomes" id="UP000238164"/>
    </source>
</evidence>
<dbReference type="SUPFAM" id="SSF52821">
    <property type="entry name" value="Rhodanese/Cell cycle control phosphatase"/>
    <property type="match status" value="1"/>
</dbReference>
<evidence type="ECO:0000259" key="2">
    <source>
        <dbReference type="PROSITE" id="PS50206"/>
    </source>
</evidence>
<dbReference type="RefSeq" id="WP_105184709.1">
    <property type="nucleotide sequence ID" value="NZ_BAAAGO010000043.1"/>
</dbReference>
<accession>A0A2N9JD89</accession>
<keyword evidence="4" id="KW-1185">Reference proteome</keyword>
<dbReference type="InterPro" id="IPR036873">
    <property type="entry name" value="Rhodanese-like_dom_sf"/>
</dbReference>
<dbReference type="EMBL" id="LT985188">
    <property type="protein sequence ID" value="SPD85489.1"/>
    <property type="molecule type" value="Genomic_DNA"/>
</dbReference>
<dbReference type="KEGG" id="mgg:MPLG2_0453"/>
<dbReference type="PROSITE" id="PS51257">
    <property type="entry name" value="PROKAR_LIPOPROTEIN"/>
    <property type="match status" value="1"/>
</dbReference>
<evidence type="ECO:0000256" key="1">
    <source>
        <dbReference type="SAM" id="SignalP"/>
    </source>
</evidence>
<organism evidence="3 4">
    <name type="scientific">Micropruina glycogenica</name>
    <dbReference type="NCBI Taxonomy" id="75385"/>
    <lineage>
        <taxon>Bacteria</taxon>
        <taxon>Bacillati</taxon>
        <taxon>Actinomycetota</taxon>
        <taxon>Actinomycetes</taxon>
        <taxon>Propionibacteriales</taxon>
        <taxon>Nocardioidaceae</taxon>
        <taxon>Micropruina</taxon>
    </lineage>
</organism>
<dbReference type="Gene3D" id="3.40.250.10">
    <property type="entry name" value="Rhodanese-like domain"/>
    <property type="match status" value="1"/>
</dbReference>
<protein>
    <submittedName>
        <fullName evidence="3">Rhodanese domain protein</fullName>
    </submittedName>
</protein>
<dbReference type="Proteomes" id="UP000238164">
    <property type="component" value="Chromosome 1"/>
</dbReference>
<feature type="domain" description="Rhodanese" evidence="2">
    <location>
        <begin position="53"/>
        <end position="143"/>
    </location>
</feature>
<dbReference type="Pfam" id="PF00581">
    <property type="entry name" value="Rhodanese"/>
    <property type="match status" value="1"/>
</dbReference>
<feature type="chain" id="PRO_5014744339" evidence="1">
    <location>
        <begin position="24"/>
        <end position="144"/>
    </location>
</feature>
<keyword evidence="1" id="KW-0732">Signal</keyword>